<keyword evidence="2" id="KW-1185">Reference proteome</keyword>
<reference evidence="1 2" key="1">
    <citation type="journal article" date="2019" name="Sci. Rep.">
        <title>Orb-weaving spider Araneus ventricosus genome elucidates the spidroin gene catalogue.</title>
        <authorList>
            <person name="Kono N."/>
            <person name="Nakamura H."/>
            <person name="Ohtoshi R."/>
            <person name="Moran D.A.P."/>
            <person name="Shinohara A."/>
            <person name="Yoshida Y."/>
            <person name="Fujiwara M."/>
            <person name="Mori M."/>
            <person name="Tomita M."/>
            <person name="Arakawa K."/>
        </authorList>
    </citation>
    <scope>NUCLEOTIDE SEQUENCE [LARGE SCALE GENOMIC DNA]</scope>
</reference>
<proteinExistence type="predicted"/>
<sequence length="114" mass="12814">MKFFASTLTVPISEATCETWASVIDQLNKQTLRSAVGNEEDTGTNDKRTFIKINVPPFGYKKTRKCLKAGLNPMHGKNYFLHSVNIHKKKTGKFVTSKVVSTVYNEAECLPFVK</sequence>
<protein>
    <submittedName>
        <fullName evidence="1">Uncharacterized protein</fullName>
    </submittedName>
</protein>
<comment type="caution">
    <text evidence="1">The sequence shown here is derived from an EMBL/GenBank/DDBJ whole genome shotgun (WGS) entry which is preliminary data.</text>
</comment>
<gene>
    <name evidence="1" type="ORF">AVEN_151831_1</name>
</gene>
<evidence type="ECO:0000313" key="2">
    <source>
        <dbReference type="Proteomes" id="UP000499080"/>
    </source>
</evidence>
<dbReference type="Proteomes" id="UP000499080">
    <property type="component" value="Unassembled WGS sequence"/>
</dbReference>
<evidence type="ECO:0000313" key="1">
    <source>
        <dbReference type="EMBL" id="GBN29473.1"/>
    </source>
</evidence>
<dbReference type="AlphaFoldDB" id="A0A4Y2MS25"/>
<accession>A0A4Y2MS25</accession>
<dbReference type="EMBL" id="BGPR01007779">
    <property type="protein sequence ID" value="GBN29473.1"/>
    <property type="molecule type" value="Genomic_DNA"/>
</dbReference>
<name>A0A4Y2MS25_ARAVE</name>
<organism evidence="1 2">
    <name type="scientific">Araneus ventricosus</name>
    <name type="common">Orbweaver spider</name>
    <name type="synonym">Epeira ventricosa</name>
    <dbReference type="NCBI Taxonomy" id="182803"/>
    <lineage>
        <taxon>Eukaryota</taxon>
        <taxon>Metazoa</taxon>
        <taxon>Ecdysozoa</taxon>
        <taxon>Arthropoda</taxon>
        <taxon>Chelicerata</taxon>
        <taxon>Arachnida</taxon>
        <taxon>Araneae</taxon>
        <taxon>Araneomorphae</taxon>
        <taxon>Entelegynae</taxon>
        <taxon>Araneoidea</taxon>
        <taxon>Araneidae</taxon>
        <taxon>Araneus</taxon>
    </lineage>
</organism>